<name>A0A511X9T5_9PROT</name>
<evidence type="ECO:0000313" key="2">
    <source>
        <dbReference type="Proteomes" id="UP000321635"/>
    </source>
</evidence>
<evidence type="ECO:0000313" key="1">
    <source>
        <dbReference type="EMBL" id="GEN59704.1"/>
    </source>
</evidence>
<protein>
    <submittedName>
        <fullName evidence="1">Uncharacterized protein</fullName>
    </submittedName>
</protein>
<organism evidence="1 2">
    <name type="scientific">Acetobacter nitrogenifigens DSM 23921 = NBRC 105050</name>
    <dbReference type="NCBI Taxonomy" id="1120919"/>
    <lineage>
        <taxon>Bacteria</taxon>
        <taxon>Pseudomonadati</taxon>
        <taxon>Pseudomonadota</taxon>
        <taxon>Alphaproteobacteria</taxon>
        <taxon>Acetobacterales</taxon>
        <taxon>Acetobacteraceae</taxon>
        <taxon>Acetobacter</taxon>
    </lineage>
</organism>
<comment type="caution">
    <text evidence="1">The sequence shown here is derived from an EMBL/GenBank/DDBJ whole genome shotgun (WGS) entry which is preliminary data.</text>
</comment>
<gene>
    <name evidence="1" type="ORF">ANI02nite_15880</name>
</gene>
<accession>A0A511X9T5</accession>
<dbReference type="AlphaFoldDB" id="A0A511X9T5"/>
<dbReference type="Proteomes" id="UP000321635">
    <property type="component" value="Unassembled WGS sequence"/>
</dbReference>
<proteinExistence type="predicted"/>
<dbReference type="RefSeq" id="WP_146882314.1">
    <property type="nucleotide sequence ID" value="NZ_BJYF01000008.1"/>
</dbReference>
<sequence>MTMQKAHVSEAEKSLMADIGIEYAENIKKKSLPLDAAASELADRISSFISISVTEGGLSMADAKACAAAALEAGVSVLAREIVK</sequence>
<reference evidence="1 2" key="1">
    <citation type="submission" date="2019-07" db="EMBL/GenBank/DDBJ databases">
        <title>Whole genome shotgun sequence of Acetobacter nitrogenifigens NBRC 105050.</title>
        <authorList>
            <person name="Hosoyama A."/>
            <person name="Uohara A."/>
            <person name="Ohji S."/>
            <person name="Ichikawa N."/>
        </authorList>
    </citation>
    <scope>NUCLEOTIDE SEQUENCE [LARGE SCALE GENOMIC DNA]</scope>
    <source>
        <strain evidence="1 2">NBRC 105050</strain>
    </source>
</reference>
<keyword evidence="2" id="KW-1185">Reference proteome</keyword>
<dbReference type="EMBL" id="BJYF01000008">
    <property type="protein sequence ID" value="GEN59704.1"/>
    <property type="molecule type" value="Genomic_DNA"/>
</dbReference>